<dbReference type="InterPro" id="IPR016024">
    <property type="entry name" value="ARM-type_fold"/>
</dbReference>
<dbReference type="SUPFAM" id="SSF48371">
    <property type="entry name" value="ARM repeat"/>
    <property type="match status" value="1"/>
</dbReference>
<keyword evidence="1" id="KW-0175">Coiled coil</keyword>
<proteinExistence type="predicted"/>
<feature type="coiled-coil region" evidence="1">
    <location>
        <begin position="402"/>
        <end position="429"/>
    </location>
</feature>
<dbReference type="InterPro" id="IPR025406">
    <property type="entry name" value="DUF4132"/>
</dbReference>
<dbReference type="EMBL" id="JAHWXT010000002">
    <property type="protein sequence ID" value="MCF0264222.1"/>
    <property type="molecule type" value="Genomic_DNA"/>
</dbReference>
<evidence type="ECO:0000313" key="4">
    <source>
        <dbReference type="Proteomes" id="UP000887320"/>
    </source>
</evidence>
<gene>
    <name evidence="3" type="ORF">KW868_07045</name>
</gene>
<dbReference type="Proteomes" id="UP000887320">
    <property type="component" value="Unassembled WGS sequence"/>
</dbReference>
<organism evidence="3 4">
    <name type="scientific">Acinetobacter guillouiae</name>
    <name type="common">Acinetobacter genomosp. 11</name>
    <dbReference type="NCBI Taxonomy" id="106649"/>
    <lineage>
        <taxon>Bacteria</taxon>
        <taxon>Pseudomonadati</taxon>
        <taxon>Pseudomonadota</taxon>
        <taxon>Gammaproteobacteria</taxon>
        <taxon>Moraxellales</taxon>
        <taxon>Moraxellaceae</taxon>
        <taxon>Acinetobacter</taxon>
    </lineage>
</organism>
<sequence>MLNKLFSKIESMFLKPEDKAVKTQQADSTADHDHIQKHNEDLKNKVEKLYHIFQPLAVIEDQLDQNVVLFILDGENPEILLKLQQYPNEKALLLLEKPGTYSWYWPQNNQSLDKKENKLAEAALKLRRRYYGEIFEELEFEQIIRFAKVLEAATQQKNFTNIYEKVPAWFIYLTVDTFITAFDSQQFSEADPNKLLKQNWTQQKLFDLLESDQQGLGDELLPYLFERQNIDSYHSSKLDKILLLKDTQDFISARLDQLRTLIPTLSIIGQENFLDYIAKQTALIKQIPDLIVKLSVGKSKTIRTKATSLLTNLNPEDSQKYLNQNLLEGSSQERGFSADLLARLGADNLTVLEQAFAQEKQKSVQQILQMAIQRLRSVDTAQLQQDFEAPTFQPFVEQKIPASFTEVILENYQEILAKAEQNAADEIEENKTASYKRTWAQDHLKQLKKINHQTLTSIVDQLNGDASFKNVHQVENIITHKNKYKKYPEFSINHAMRIIAIRNRNWIYWPNLFEMLKPEEYANYELRHIVQALDAAKFNDPKRRVAQGILAGSSYYQSLQDHIYEKDKIWPFFAENQEYLTEALGLSPSLEKNEYQSFNPSDAIFVLKCFPSLPVQFIPRLLEFALGENKRLRYEAQETLQHLPDIHQRAIEALDSGKQDIRITAIEWLARLQNQDAVKPLNALLKKEKKEIVRAALLTALEKLGQDISAYLKPEVLLKEAEDGLKGKLSSSFTWFDFDTLPKVKWQNGKEVDPRIVKWWVILAEKLKEPRANALLQRYSDLLDQKDQVQLANHLLHSFIHQDTLQTPLDEATQYATTEAPSRLSSYRDSYKRYGEKYPEYYAKYGTITLEEVIEEIKRERLGLYLGSAIKSKGMLSLTANAQGSFAVKQLQNYMKQHYPRRSQIEAMISALSISNDPLIIQLLLSLSRRYRTASVQTLANTLVAEIAERNQWTSDELADRTIPTAGLDENGVLQLQYGSRNFSAIVDDKDKFILKNEEGKEVKALPAARQNDDESLIKEAKALFSTSKKEFKQVVDMQTGRLYEAMCSERQWNVAEWQEYIFAHPIMRRLIQKLIWLEIKTNGEKISFRPSDDGALLNLDDDEVELSTDSKIQISHAVLVGEKEAKDWIAHFKDYKVKFLFEQMTHHLPKLEDDNVTEIKDHNGWLTDTFTLRGVVTKLGYQRASIEDGGSFDRYTKPYKQLGIDVEITFSGSYVPEENIPAVLYELTFSKKASRSWNNNELPLKQIPPILLAESYADYLKVAASTSGFDPEWEKKTPW</sequence>
<dbReference type="InterPro" id="IPR011989">
    <property type="entry name" value="ARM-like"/>
</dbReference>
<dbReference type="RefSeq" id="WP_234623074.1">
    <property type="nucleotide sequence ID" value="NZ_JAHWXT010000002.1"/>
</dbReference>
<comment type="caution">
    <text evidence="3">The sequence shown here is derived from an EMBL/GenBank/DDBJ whole genome shotgun (WGS) entry which is preliminary data.</text>
</comment>
<feature type="domain" description="DUF4132" evidence="2">
    <location>
        <begin position="1000"/>
        <end position="1182"/>
    </location>
</feature>
<dbReference type="Gene3D" id="1.25.10.10">
    <property type="entry name" value="Leucine-rich Repeat Variant"/>
    <property type="match status" value="1"/>
</dbReference>
<accession>A0A8X8KGM8</accession>
<protein>
    <submittedName>
        <fullName evidence="3">DUF4132 domain-containing protein</fullName>
    </submittedName>
</protein>
<name>A0A8X8KGM8_ACIGI</name>
<dbReference type="Pfam" id="PF13569">
    <property type="entry name" value="DUF4132"/>
    <property type="match status" value="1"/>
</dbReference>
<dbReference type="Pfam" id="PF13646">
    <property type="entry name" value="HEAT_2"/>
    <property type="match status" value="1"/>
</dbReference>
<evidence type="ECO:0000313" key="3">
    <source>
        <dbReference type="EMBL" id="MCF0264222.1"/>
    </source>
</evidence>
<dbReference type="AlphaFoldDB" id="A0A8X8KGM8"/>
<evidence type="ECO:0000256" key="1">
    <source>
        <dbReference type="SAM" id="Coils"/>
    </source>
</evidence>
<evidence type="ECO:0000259" key="2">
    <source>
        <dbReference type="Pfam" id="PF13569"/>
    </source>
</evidence>
<reference evidence="3" key="1">
    <citation type="submission" date="2021-07" db="EMBL/GenBank/DDBJ databases">
        <authorList>
            <person name="Fernandez M."/>
            <person name="Pereira P."/>
            <person name="Torres Tejerizo G.A."/>
            <person name="Gonzalez P."/>
            <person name="Agostini E."/>
        </authorList>
    </citation>
    <scope>NUCLEOTIDE SEQUENCE</scope>
    <source>
        <strain evidence="3">SFC 500-1A</strain>
    </source>
</reference>